<evidence type="ECO:0000313" key="1">
    <source>
        <dbReference type="EMBL" id="OAV87242.1"/>
    </source>
</evidence>
<evidence type="ECO:0000313" key="3">
    <source>
        <dbReference type="Proteomes" id="UP000005240"/>
    </source>
</evidence>
<name>A0A0C4EXN3_PUCT1</name>
<dbReference type="OrthoDB" id="10548237at2759"/>
<evidence type="ECO:0000313" key="2">
    <source>
        <dbReference type="EnsemblFungi" id="PTTG_05582-t43_1-p1"/>
    </source>
</evidence>
<proteinExistence type="predicted"/>
<dbReference type="VEuPathDB" id="FungiDB:PTTG_05582"/>
<dbReference type="AlphaFoldDB" id="A0A0C4EXN3"/>
<dbReference type="EMBL" id="ADAS02000514">
    <property type="protein sequence ID" value="OAV87242.1"/>
    <property type="molecule type" value="Genomic_DNA"/>
</dbReference>
<protein>
    <submittedName>
        <fullName evidence="1 2">Uncharacterized protein</fullName>
    </submittedName>
</protein>
<reference evidence="2 3" key="3">
    <citation type="journal article" date="2017" name="G3 (Bethesda)">
        <title>Comparative analysis highlights variable genome content of wheat rusts and divergence of the mating loci.</title>
        <authorList>
            <person name="Cuomo C.A."/>
            <person name="Bakkeren G."/>
            <person name="Khalil H.B."/>
            <person name="Panwar V."/>
            <person name="Joly D."/>
            <person name="Linning R."/>
            <person name="Sakthikumar S."/>
            <person name="Song X."/>
            <person name="Adiconis X."/>
            <person name="Fan L."/>
            <person name="Goldberg J.M."/>
            <person name="Levin J.Z."/>
            <person name="Young S."/>
            <person name="Zeng Q."/>
            <person name="Anikster Y."/>
            <person name="Bruce M."/>
            <person name="Wang M."/>
            <person name="Yin C."/>
            <person name="McCallum B."/>
            <person name="Szabo L.J."/>
            <person name="Hulbert S."/>
            <person name="Chen X."/>
            <person name="Fellers J.P."/>
        </authorList>
    </citation>
    <scope>NUCLEOTIDE SEQUENCE</scope>
    <source>
        <strain evidence="2">isolate 1-1 / race 1 (BBBD)</strain>
        <strain evidence="3">Isolate 1-1 / race 1 (BBBD)</strain>
    </source>
</reference>
<accession>A0A0C4EXN3</accession>
<dbReference type="Proteomes" id="UP000005240">
    <property type="component" value="Unassembled WGS sequence"/>
</dbReference>
<dbReference type="STRING" id="630390.A0A0C4EXN3"/>
<organism evidence="1">
    <name type="scientific">Puccinia triticina (isolate 1-1 / race 1 (BBBD))</name>
    <name type="common">Brown leaf rust fungus</name>
    <dbReference type="NCBI Taxonomy" id="630390"/>
    <lineage>
        <taxon>Eukaryota</taxon>
        <taxon>Fungi</taxon>
        <taxon>Dikarya</taxon>
        <taxon>Basidiomycota</taxon>
        <taxon>Pucciniomycotina</taxon>
        <taxon>Pucciniomycetes</taxon>
        <taxon>Pucciniales</taxon>
        <taxon>Pucciniaceae</taxon>
        <taxon>Puccinia</taxon>
    </lineage>
</organism>
<reference evidence="2" key="4">
    <citation type="submission" date="2025-05" db="UniProtKB">
        <authorList>
            <consortium name="EnsemblFungi"/>
        </authorList>
    </citation>
    <scope>IDENTIFICATION</scope>
    <source>
        <strain evidence="2">isolate 1-1 / race 1 (BBBD)</strain>
    </source>
</reference>
<gene>
    <name evidence="1" type="ORF">PTTG_05582</name>
</gene>
<sequence length="239" mass="27238">MILGKALKAQEEGDEAKSDRLLVMWDRLVKTVKLATLTQNPTPNPTNLVPQKRAAADHAENKVGDTRFVWGVNNTHDDGGFTPYFHKNTSELKGPIPFTIFNKEWQEKAPMFQLTNHPRINKTAAEKGLVYHGYPVPDKWLQTFMEWTLNHASARETLGIKYKYNTLGQWLVIHKASCDKLLKKHGFMVALRYNIQIRNNAFAFQPKLKGEESFSNISIFKQDTADNTYAKAKDFGEVG</sequence>
<reference evidence="1" key="1">
    <citation type="submission" date="2009-11" db="EMBL/GenBank/DDBJ databases">
        <authorList>
            <consortium name="The Broad Institute Genome Sequencing Platform"/>
            <person name="Ward D."/>
            <person name="Feldgarden M."/>
            <person name="Earl A."/>
            <person name="Young S.K."/>
            <person name="Zeng Q."/>
            <person name="Koehrsen M."/>
            <person name="Alvarado L."/>
            <person name="Berlin A."/>
            <person name="Bochicchio J."/>
            <person name="Borenstein D."/>
            <person name="Chapman S.B."/>
            <person name="Chen Z."/>
            <person name="Engels R."/>
            <person name="Freedman E."/>
            <person name="Gellesch M."/>
            <person name="Goldberg J."/>
            <person name="Griggs A."/>
            <person name="Gujja S."/>
            <person name="Heilman E."/>
            <person name="Heiman D."/>
            <person name="Hepburn T."/>
            <person name="Howarth C."/>
            <person name="Jen D."/>
            <person name="Larson L."/>
            <person name="Lewis B."/>
            <person name="Mehta T."/>
            <person name="Park D."/>
            <person name="Pearson M."/>
            <person name="Roberts A."/>
            <person name="Saif S."/>
            <person name="Shea T."/>
            <person name="Shenoy N."/>
            <person name="Sisk P."/>
            <person name="Stolte C."/>
            <person name="Sykes S."/>
            <person name="Thomson T."/>
            <person name="Walk T."/>
            <person name="White J."/>
            <person name="Yandava C."/>
            <person name="Izard J."/>
            <person name="Baranova O.V."/>
            <person name="Blanton J.M."/>
            <person name="Tanner A.C."/>
            <person name="Dewhirst F.E."/>
            <person name="Haas B."/>
            <person name="Nusbaum C."/>
            <person name="Birren B."/>
        </authorList>
    </citation>
    <scope>NUCLEOTIDE SEQUENCE [LARGE SCALE GENOMIC DNA]</scope>
    <source>
        <strain evidence="1">1-1 BBBD Race 1</strain>
    </source>
</reference>
<keyword evidence="3" id="KW-1185">Reference proteome</keyword>
<dbReference type="EnsemblFungi" id="PTTG_05582-t43_1">
    <property type="protein sequence ID" value="PTTG_05582-t43_1-p1"/>
    <property type="gene ID" value="PTTG_05582"/>
</dbReference>
<reference evidence="1" key="2">
    <citation type="submission" date="2016-05" db="EMBL/GenBank/DDBJ databases">
        <title>Comparative analysis highlights variable genome content of wheat rusts and divergence of the mating loci.</title>
        <authorList>
            <person name="Cuomo C.A."/>
            <person name="Bakkeren G."/>
            <person name="Szabo L."/>
            <person name="Khalil H."/>
            <person name="Joly D."/>
            <person name="Goldberg J."/>
            <person name="Young S."/>
            <person name="Zeng Q."/>
            <person name="Fellers J."/>
        </authorList>
    </citation>
    <scope>NUCLEOTIDE SEQUENCE [LARGE SCALE GENOMIC DNA]</scope>
    <source>
        <strain evidence="1">1-1 BBBD Race 1</strain>
    </source>
</reference>